<keyword evidence="3 6" id="KW-0812">Transmembrane</keyword>
<evidence type="ECO:0000256" key="4">
    <source>
        <dbReference type="ARBA" id="ARBA00022989"/>
    </source>
</evidence>
<accession>A0A068NYE6</accession>
<comment type="similarity">
    <text evidence="2">Belongs to the TerC family.</text>
</comment>
<dbReference type="HOGENOM" id="CLU_070543_1_1_0"/>
<dbReference type="NCBIfam" id="TIGR03716">
    <property type="entry name" value="R_switched_YkoY"/>
    <property type="match status" value="1"/>
</dbReference>
<feature type="transmembrane region" description="Helical" evidence="6">
    <location>
        <begin position="139"/>
        <end position="162"/>
    </location>
</feature>
<feature type="transmembrane region" description="Helical" evidence="6">
    <location>
        <begin position="47"/>
        <end position="66"/>
    </location>
</feature>
<dbReference type="Proteomes" id="UP000027982">
    <property type="component" value="Chromosome"/>
</dbReference>
<protein>
    <submittedName>
        <fullName evidence="7">Integral membrane protein TerC</fullName>
    </submittedName>
</protein>
<dbReference type="InterPro" id="IPR005496">
    <property type="entry name" value="Integral_membrane_TerC"/>
</dbReference>
<feature type="transmembrane region" description="Helical" evidence="6">
    <location>
        <begin position="174"/>
        <end position="192"/>
    </location>
</feature>
<keyword evidence="5 6" id="KW-0472">Membrane</keyword>
<keyword evidence="4 6" id="KW-1133">Transmembrane helix</keyword>
<dbReference type="InterPro" id="IPR022493">
    <property type="entry name" value="CHP03716_TM_YkoY"/>
</dbReference>
<sequence length="268" mass="29475">MFGQTFQTADIASIAALVMLEAMLSGDNALVLAIMVRHLPKEQRQRALLYGLGGAFAFRLVAILLANAVLKLWWLQAVGAGYLIFLPIKHFVDHREGAPKKVSSGSFWHTVVAVELTDIAFAMDSVLAGVSFVDNRVSKIWVVYTGAIVGMILLRFAAGVFVRFLEKYPFLDHVAYLLVGWVGTKLMVLSAHNLDKVHPSLIAGYVPEMPQWMFWSVLGAIALGGSLVAVRKAAVVPTANEEYAEEVDEACQIPAIRDPRKPDRNRVE</sequence>
<feature type="transmembrane region" description="Helical" evidence="6">
    <location>
        <begin position="212"/>
        <end position="230"/>
    </location>
</feature>
<dbReference type="AlphaFoldDB" id="A0A068NYE6"/>
<feature type="transmembrane region" description="Helical" evidence="6">
    <location>
        <begin position="12"/>
        <end position="35"/>
    </location>
</feature>
<feature type="transmembrane region" description="Helical" evidence="6">
    <location>
        <begin position="112"/>
        <end position="133"/>
    </location>
</feature>
<keyword evidence="8" id="KW-1185">Reference proteome</keyword>
<evidence type="ECO:0000256" key="2">
    <source>
        <dbReference type="ARBA" id="ARBA00007511"/>
    </source>
</evidence>
<dbReference type="Pfam" id="PF03741">
    <property type="entry name" value="TerC"/>
    <property type="match status" value="1"/>
</dbReference>
<feature type="transmembrane region" description="Helical" evidence="6">
    <location>
        <begin position="72"/>
        <end position="92"/>
    </location>
</feature>
<proteinExistence type="inferred from homology"/>
<dbReference type="OrthoDB" id="9806211at2"/>
<name>A0A068NYE6_FIMGI</name>
<dbReference type="PANTHER" id="PTHR30238:SF6">
    <property type="entry name" value="TERC-LIKE PROTEIN"/>
    <property type="match status" value="1"/>
</dbReference>
<organism evidence="7 8">
    <name type="scientific">Fimbriimonas ginsengisoli Gsoil 348</name>
    <dbReference type="NCBI Taxonomy" id="661478"/>
    <lineage>
        <taxon>Bacteria</taxon>
        <taxon>Bacillati</taxon>
        <taxon>Armatimonadota</taxon>
        <taxon>Fimbriimonadia</taxon>
        <taxon>Fimbriimonadales</taxon>
        <taxon>Fimbriimonadaceae</taxon>
        <taxon>Fimbriimonas</taxon>
    </lineage>
</organism>
<dbReference type="GO" id="GO:0016020">
    <property type="term" value="C:membrane"/>
    <property type="evidence" value="ECO:0007669"/>
    <property type="project" value="UniProtKB-SubCell"/>
</dbReference>
<evidence type="ECO:0000256" key="5">
    <source>
        <dbReference type="ARBA" id="ARBA00023136"/>
    </source>
</evidence>
<evidence type="ECO:0000256" key="6">
    <source>
        <dbReference type="SAM" id="Phobius"/>
    </source>
</evidence>
<comment type="subcellular location">
    <subcellularLocation>
        <location evidence="1">Membrane</location>
        <topology evidence="1">Multi-pass membrane protein</topology>
    </subcellularLocation>
</comment>
<evidence type="ECO:0000313" key="8">
    <source>
        <dbReference type="Proteomes" id="UP000027982"/>
    </source>
</evidence>
<dbReference type="RefSeq" id="WP_025228080.1">
    <property type="nucleotide sequence ID" value="NZ_CP007139.1"/>
</dbReference>
<dbReference type="EMBL" id="CP007139">
    <property type="protein sequence ID" value="AIE88050.1"/>
    <property type="molecule type" value="Genomic_DNA"/>
</dbReference>
<gene>
    <name evidence="7" type="ORF">OP10G_4682</name>
</gene>
<dbReference type="eggNOG" id="COG0861">
    <property type="taxonomic scope" value="Bacteria"/>
</dbReference>
<reference evidence="7 8" key="1">
    <citation type="journal article" date="2014" name="PLoS ONE">
        <title>The first complete genome sequence of the class fimbriimonadia in the phylum armatimonadetes.</title>
        <authorList>
            <person name="Hu Z.Y."/>
            <person name="Wang Y.Z."/>
            <person name="Im W.T."/>
            <person name="Wang S.Y."/>
            <person name="Zhao G.P."/>
            <person name="Zheng H.J."/>
            <person name="Quan Z.X."/>
        </authorList>
    </citation>
    <scope>NUCLEOTIDE SEQUENCE [LARGE SCALE GENOMIC DNA]</scope>
    <source>
        <strain evidence="7">Gsoil 348</strain>
    </source>
</reference>
<dbReference type="KEGG" id="fgi:OP10G_4682"/>
<dbReference type="PANTHER" id="PTHR30238">
    <property type="entry name" value="MEMBRANE BOUND PREDICTED REDOX MODULATOR"/>
    <property type="match status" value="1"/>
</dbReference>
<evidence type="ECO:0000256" key="3">
    <source>
        <dbReference type="ARBA" id="ARBA00022692"/>
    </source>
</evidence>
<evidence type="ECO:0000313" key="7">
    <source>
        <dbReference type="EMBL" id="AIE88050.1"/>
    </source>
</evidence>
<evidence type="ECO:0000256" key="1">
    <source>
        <dbReference type="ARBA" id="ARBA00004141"/>
    </source>
</evidence>
<dbReference type="STRING" id="661478.OP10G_4682"/>